<reference evidence="1 2" key="1">
    <citation type="journal article" date="2018" name="G3 (Bethesda)">
        <title>Phylogenetic and Phylogenomic Definition of Rhizopus Species.</title>
        <authorList>
            <person name="Gryganskyi A.P."/>
            <person name="Golan J."/>
            <person name="Dolatabadi S."/>
            <person name="Mondo S."/>
            <person name="Robb S."/>
            <person name="Idnurm A."/>
            <person name="Muszewska A."/>
            <person name="Steczkiewicz K."/>
            <person name="Masonjones S."/>
            <person name="Liao H.L."/>
            <person name="Gajdeczka M.T."/>
            <person name="Anike F."/>
            <person name="Vuek A."/>
            <person name="Anishchenko I.M."/>
            <person name="Voigt K."/>
            <person name="de Hoog G.S."/>
            <person name="Smith M.E."/>
            <person name="Heitman J."/>
            <person name="Vilgalys R."/>
            <person name="Stajich J.E."/>
        </authorList>
    </citation>
    <scope>NUCLEOTIDE SEQUENCE [LARGE SCALE GENOMIC DNA]</scope>
    <source>
        <strain evidence="1 2">LSU 92-RS-03</strain>
    </source>
</reference>
<protein>
    <submittedName>
        <fullName evidence="1">Uncharacterized protein</fullName>
    </submittedName>
</protein>
<organism evidence="1 2">
    <name type="scientific">Rhizopus stolonifer</name>
    <name type="common">Rhizopus nigricans</name>
    <dbReference type="NCBI Taxonomy" id="4846"/>
    <lineage>
        <taxon>Eukaryota</taxon>
        <taxon>Fungi</taxon>
        <taxon>Fungi incertae sedis</taxon>
        <taxon>Mucoromycota</taxon>
        <taxon>Mucoromycotina</taxon>
        <taxon>Mucoromycetes</taxon>
        <taxon>Mucorales</taxon>
        <taxon>Mucorineae</taxon>
        <taxon>Rhizopodaceae</taxon>
        <taxon>Rhizopus</taxon>
    </lineage>
</organism>
<proteinExistence type="predicted"/>
<evidence type="ECO:0000313" key="2">
    <source>
        <dbReference type="Proteomes" id="UP000253551"/>
    </source>
</evidence>
<keyword evidence="2" id="KW-1185">Reference proteome</keyword>
<comment type="caution">
    <text evidence="1">The sequence shown here is derived from an EMBL/GenBank/DDBJ whole genome shotgun (WGS) entry which is preliminary data.</text>
</comment>
<name>A0A367KSI3_RHIST</name>
<dbReference type="EMBL" id="PJQM01000466">
    <property type="protein sequence ID" value="RCI05151.1"/>
    <property type="molecule type" value="Genomic_DNA"/>
</dbReference>
<evidence type="ECO:0000313" key="1">
    <source>
        <dbReference type="EMBL" id="RCI05151.1"/>
    </source>
</evidence>
<sequence>MRDIIQLEFPDYKDGNSVPTKITERVQKLIMASTRLCSVVAANEDWASCVENDLIKMIESYRKCCKLPPHMLDGLVDLEPQKVYSDIDQAHQKAQHRSCTKKEQQEVKTAPKKRKMAAMTTDGLSAMIPSCTMYVRSQPLRSLSEPSSQPSRRTFNDLITAVPQPTTAPFGHVFNLASPISPSSSSIHQRLEFAGYSKHESMLQSPPIPDSMMVNNHYSTTARAFSVQNNAYSYPTTTTTTKKTTATATATASTTTTAIMASATASAAQGNNMQFNFDTTSYSQQPVVIPPRQSPNSHYNNMYYPQTNFQQQQRMIMQQDYEQRQLLENNSNVHLPIIRNHFYQPSAQQGHSAQSWS</sequence>
<dbReference type="AlphaFoldDB" id="A0A367KSI3"/>
<dbReference type="OrthoDB" id="2250755at2759"/>
<accession>A0A367KSI3</accession>
<gene>
    <name evidence="1" type="ORF">CU098_010923</name>
</gene>
<dbReference type="STRING" id="4846.A0A367KSI3"/>
<dbReference type="Proteomes" id="UP000253551">
    <property type="component" value="Unassembled WGS sequence"/>
</dbReference>